<feature type="transmembrane region" description="Helical" evidence="8">
    <location>
        <begin position="129"/>
        <end position="149"/>
    </location>
</feature>
<gene>
    <name evidence="10" type="ORF">A4U43_C02F1350</name>
</gene>
<name>A0A5P1FJ34_ASPOF</name>
<feature type="domain" description="Peptidase S54 rhomboid" evidence="9">
    <location>
        <begin position="64"/>
        <end position="201"/>
    </location>
</feature>
<dbReference type="EC" id="3.4.21.105" evidence="8"/>
<keyword evidence="6 8" id="KW-1133">Transmembrane helix</keyword>
<dbReference type="InterPro" id="IPR002610">
    <property type="entry name" value="Peptidase_S54_rhomboid-like"/>
</dbReference>
<comment type="similarity">
    <text evidence="3 8">Belongs to the peptidase S54 family.</text>
</comment>
<feature type="transmembrane region" description="Helical" evidence="8">
    <location>
        <begin position="184"/>
        <end position="202"/>
    </location>
</feature>
<keyword evidence="8" id="KW-0720">Serine protease</keyword>
<protein>
    <recommendedName>
        <fullName evidence="8">RHOMBOID-like protein</fullName>
        <ecNumber evidence="8">3.4.21.105</ecNumber>
    </recommendedName>
</protein>
<evidence type="ECO:0000256" key="8">
    <source>
        <dbReference type="RuleBase" id="RU362115"/>
    </source>
</evidence>
<feature type="transmembrane region" description="Helical" evidence="8">
    <location>
        <begin position="156"/>
        <end position="178"/>
    </location>
</feature>
<dbReference type="OMA" id="RILTCMW"/>
<comment type="function">
    <text evidence="8">Serine protease involved in intramembrane proteolysis.</text>
</comment>
<dbReference type="GO" id="GO:0012505">
    <property type="term" value="C:endomembrane system"/>
    <property type="evidence" value="ECO:0007669"/>
    <property type="project" value="UniProtKB-ARBA"/>
</dbReference>
<evidence type="ECO:0000256" key="4">
    <source>
        <dbReference type="ARBA" id="ARBA00022692"/>
    </source>
</evidence>
<comment type="caution">
    <text evidence="8">Lacks conserved residue(s) required for the propagation of feature annotation.</text>
</comment>
<feature type="transmembrane region" description="Helical" evidence="8">
    <location>
        <begin position="74"/>
        <end position="94"/>
    </location>
</feature>
<evidence type="ECO:0000256" key="7">
    <source>
        <dbReference type="ARBA" id="ARBA00023136"/>
    </source>
</evidence>
<sequence>MDADEEKPILYERAEAISAKEDSIEMGKETPLATTIEVKVHPTRGNDKLEKMGALDVTEVVHGHQGWRLITCNWLHAGLIHILANMLSLLFIGIRLEQEFGFAKIGLLYAISGFGGSLMSALFLKPNDISVGASGALFGLLGSMLSELLTNWSIYVYKFAALFILIFIIVINLALGLFPQVDNFAHIGGFISGFLLGFIFLVRPQFGWIKQQKILRYSTTPIKQKHTVYQHIYWILASALLIAWFTGGLVLLYHGANSDIRNLLIWDIKFFSYRFSG</sequence>
<dbReference type="Pfam" id="PF01694">
    <property type="entry name" value="Rhomboid"/>
    <property type="match status" value="1"/>
</dbReference>
<keyword evidence="11" id="KW-1185">Reference proteome</keyword>
<dbReference type="FunFam" id="1.20.1540.10:FF:000019">
    <property type="entry name" value="RHOMBOID-like protein"/>
    <property type="match status" value="1"/>
</dbReference>
<dbReference type="AlphaFoldDB" id="A0A5P1FJ34"/>
<dbReference type="Gene3D" id="1.20.1540.10">
    <property type="entry name" value="Rhomboid-like"/>
    <property type="match status" value="1"/>
</dbReference>
<feature type="transmembrane region" description="Helical" evidence="8">
    <location>
        <begin position="106"/>
        <end position="123"/>
    </location>
</feature>
<dbReference type="GO" id="GO:0004252">
    <property type="term" value="F:serine-type endopeptidase activity"/>
    <property type="evidence" value="ECO:0007669"/>
    <property type="project" value="InterPro"/>
</dbReference>
<evidence type="ECO:0000256" key="1">
    <source>
        <dbReference type="ARBA" id="ARBA00000156"/>
    </source>
</evidence>
<evidence type="ECO:0000256" key="6">
    <source>
        <dbReference type="ARBA" id="ARBA00022989"/>
    </source>
</evidence>
<keyword evidence="4 8" id="KW-0812">Transmembrane</keyword>
<proteinExistence type="inferred from homology"/>
<dbReference type="GO" id="GO:0005737">
    <property type="term" value="C:cytoplasm"/>
    <property type="evidence" value="ECO:0007669"/>
    <property type="project" value="UniProtKB-ARBA"/>
</dbReference>
<keyword evidence="8" id="KW-0645">Protease</keyword>
<evidence type="ECO:0000256" key="3">
    <source>
        <dbReference type="ARBA" id="ARBA00009045"/>
    </source>
</evidence>
<dbReference type="InterPro" id="IPR035952">
    <property type="entry name" value="Rhomboid-like_sf"/>
</dbReference>
<feature type="transmembrane region" description="Helical" evidence="8">
    <location>
        <begin position="232"/>
        <end position="253"/>
    </location>
</feature>
<reference evidence="11" key="1">
    <citation type="journal article" date="2017" name="Nat. Commun.">
        <title>The asparagus genome sheds light on the origin and evolution of a young Y chromosome.</title>
        <authorList>
            <person name="Harkess A."/>
            <person name="Zhou J."/>
            <person name="Xu C."/>
            <person name="Bowers J.E."/>
            <person name="Van der Hulst R."/>
            <person name="Ayyampalayam S."/>
            <person name="Mercati F."/>
            <person name="Riccardi P."/>
            <person name="McKain M.R."/>
            <person name="Kakrana A."/>
            <person name="Tang H."/>
            <person name="Ray J."/>
            <person name="Groenendijk J."/>
            <person name="Arikit S."/>
            <person name="Mathioni S.M."/>
            <person name="Nakano M."/>
            <person name="Shan H."/>
            <person name="Telgmann-Rauber A."/>
            <person name="Kanno A."/>
            <person name="Yue Z."/>
            <person name="Chen H."/>
            <person name="Li W."/>
            <person name="Chen Y."/>
            <person name="Xu X."/>
            <person name="Zhang Y."/>
            <person name="Luo S."/>
            <person name="Chen H."/>
            <person name="Gao J."/>
            <person name="Mao Z."/>
            <person name="Pires J.C."/>
            <person name="Luo M."/>
            <person name="Kudrna D."/>
            <person name="Wing R.A."/>
            <person name="Meyers B.C."/>
            <person name="Yi K."/>
            <person name="Kong H."/>
            <person name="Lavrijsen P."/>
            <person name="Sunseri F."/>
            <person name="Falavigna A."/>
            <person name="Ye Y."/>
            <person name="Leebens-Mack J.H."/>
            <person name="Chen G."/>
        </authorList>
    </citation>
    <scope>NUCLEOTIDE SEQUENCE [LARGE SCALE GENOMIC DNA]</scope>
    <source>
        <strain evidence="11">cv. DH0086</strain>
    </source>
</reference>
<dbReference type="GO" id="GO:0006508">
    <property type="term" value="P:proteolysis"/>
    <property type="evidence" value="ECO:0007669"/>
    <property type="project" value="UniProtKB-KW"/>
</dbReference>
<evidence type="ECO:0000313" key="11">
    <source>
        <dbReference type="Proteomes" id="UP000243459"/>
    </source>
</evidence>
<dbReference type="Proteomes" id="UP000243459">
    <property type="component" value="Chromosome 2"/>
</dbReference>
<dbReference type="PANTHER" id="PTHR22936:SF77">
    <property type="entry name" value="RHOMBOID-LIKE PROTEIN 1"/>
    <property type="match status" value="1"/>
</dbReference>
<evidence type="ECO:0000259" key="9">
    <source>
        <dbReference type="Pfam" id="PF01694"/>
    </source>
</evidence>
<evidence type="ECO:0000256" key="2">
    <source>
        <dbReference type="ARBA" id="ARBA00004141"/>
    </source>
</evidence>
<keyword evidence="5 8" id="KW-0378">Hydrolase</keyword>
<dbReference type="Gramene" id="ONK76929">
    <property type="protein sequence ID" value="ONK76929"/>
    <property type="gene ID" value="A4U43_C02F1350"/>
</dbReference>
<organism evidence="10 11">
    <name type="scientific">Asparagus officinalis</name>
    <name type="common">Garden asparagus</name>
    <dbReference type="NCBI Taxonomy" id="4686"/>
    <lineage>
        <taxon>Eukaryota</taxon>
        <taxon>Viridiplantae</taxon>
        <taxon>Streptophyta</taxon>
        <taxon>Embryophyta</taxon>
        <taxon>Tracheophyta</taxon>
        <taxon>Spermatophyta</taxon>
        <taxon>Magnoliopsida</taxon>
        <taxon>Liliopsida</taxon>
        <taxon>Asparagales</taxon>
        <taxon>Asparagaceae</taxon>
        <taxon>Asparagoideae</taxon>
        <taxon>Asparagus</taxon>
    </lineage>
</organism>
<evidence type="ECO:0000256" key="5">
    <source>
        <dbReference type="ARBA" id="ARBA00022801"/>
    </source>
</evidence>
<comment type="subcellular location">
    <subcellularLocation>
        <location evidence="2 8">Membrane</location>
        <topology evidence="2 8">Multi-pass membrane protein</topology>
    </subcellularLocation>
</comment>
<comment type="catalytic activity">
    <reaction evidence="1 8">
        <text>Cleaves type-1 transmembrane domains using a catalytic dyad composed of serine and histidine that are contributed by different transmembrane domains.</text>
        <dbReference type="EC" id="3.4.21.105"/>
    </reaction>
</comment>
<evidence type="ECO:0000313" key="10">
    <source>
        <dbReference type="EMBL" id="ONK76929.1"/>
    </source>
</evidence>
<dbReference type="EMBL" id="CM007382">
    <property type="protein sequence ID" value="ONK76929.1"/>
    <property type="molecule type" value="Genomic_DNA"/>
</dbReference>
<dbReference type="SUPFAM" id="SSF144091">
    <property type="entry name" value="Rhomboid-like"/>
    <property type="match status" value="1"/>
</dbReference>
<dbReference type="PANTHER" id="PTHR22936">
    <property type="entry name" value="RHOMBOID-RELATED"/>
    <property type="match status" value="1"/>
</dbReference>
<accession>A0A5P1FJ34</accession>
<dbReference type="InterPro" id="IPR022764">
    <property type="entry name" value="Peptidase_S54_rhomboid_dom"/>
</dbReference>
<dbReference type="GO" id="GO:0016020">
    <property type="term" value="C:membrane"/>
    <property type="evidence" value="ECO:0007669"/>
    <property type="project" value="UniProtKB-SubCell"/>
</dbReference>
<keyword evidence="7 8" id="KW-0472">Membrane</keyword>